<name>A0A285JAM0_9RHOB</name>
<dbReference type="Gene3D" id="3.40.30.10">
    <property type="entry name" value="Glutaredoxin"/>
    <property type="match status" value="1"/>
</dbReference>
<evidence type="ECO:0000313" key="3">
    <source>
        <dbReference type="Proteomes" id="UP000231655"/>
    </source>
</evidence>
<dbReference type="CDD" id="cd02980">
    <property type="entry name" value="TRX_Fd_family"/>
    <property type="match status" value="1"/>
</dbReference>
<gene>
    <name evidence="2" type="ORF">SAMN06297129_3288</name>
</gene>
<feature type="region of interest" description="Disordered" evidence="1">
    <location>
        <begin position="1"/>
        <end position="25"/>
    </location>
</feature>
<proteinExistence type="predicted"/>
<organism evidence="2 3">
    <name type="scientific">Pseudooceanicola antarcticus</name>
    <dbReference type="NCBI Taxonomy" id="1247613"/>
    <lineage>
        <taxon>Bacteria</taxon>
        <taxon>Pseudomonadati</taxon>
        <taxon>Pseudomonadota</taxon>
        <taxon>Alphaproteobacteria</taxon>
        <taxon>Rhodobacterales</taxon>
        <taxon>Paracoccaceae</taxon>
        <taxon>Pseudooceanicola</taxon>
    </lineage>
</organism>
<dbReference type="EMBL" id="OBEA01000006">
    <property type="protein sequence ID" value="SNY56436.1"/>
    <property type="molecule type" value="Genomic_DNA"/>
</dbReference>
<protein>
    <submittedName>
        <fullName evidence="2">(2Fe-2S) ferredoxin</fullName>
    </submittedName>
</protein>
<dbReference type="RefSeq" id="WP_232617811.1">
    <property type="nucleotide sequence ID" value="NZ_OBEA01000006.1"/>
</dbReference>
<reference evidence="2 3" key="1">
    <citation type="submission" date="2017-09" db="EMBL/GenBank/DDBJ databases">
        <authorList>
            <person name="Ehlers B."/>
            <person name="Leendertz F.H."/>
        </authorList>
    </citation>
    <scope>NUCLEOTIDE SEQUENCE [LARGE SCALE GENOMIC DNA]</scope>
    <source>
        <strain evidence="2 3">CGMCC 1.12662</strain>
    </source>
</reference>
<sequence length="275" mass="29808">MTDIEQLDERAPSGDQAGTSAEHPPVESRARQVLFACSVPNLSTGALRRLQSICAGATTLIHRLIRLEEAGPGLLAALDEMREDGAQDIRVQPIGLPFSESLQSWLPGVLAHWQGEPSNSEIQLSLGPEPARAEAASAIMLAQALEMKPRPLEGVRPALGKPGWQDPPDFDFHLLVCTGPRCHMRDAASLTHVLKAECAEAGISKRCLTTSTGCIFPCNRGPVVAVYPQGHWFHIPDRAAARRLVREVLCEGGTLPEFHFHTARQARISNEGDLS</sequence>
<dbReference type="InterPro" id="IPR036249">
    <property type="entry name" value="Thioredoxin-like_sf"/>
</dbReference>
<evidence type="ECO:0000313" key="2">
    <source>
        <dbReference type="EMBL" id="SNY56436.1"/>
    </source>
</evidence>
<dbReference type="AlphaFoldDB" id="A0A285JAM0"/>
<accession>A0A285JAM0</accession>
<evidence type="ECO:0000256" key="1">
    <source>
        <dbReference type="SAM" id="MobiDB-lite"/>
    </source>
</evidence>
<dbReference type="SUPFAM" id="SSF52833">
    <property type="entry name" value="Thioredoxin-like"/>
    <property type="match status" value="1"/>
</dbReference>
<dbReference type="Proteomes" id="UP000231655">
    <property type="component" value="Unassembled WGS sequence"/>
</dbReference>